<dbReference type="Pfam" id="PF08241">
    <property type="entry name" value="Methyltransf_11"/>
    <property type="match status" value="1"/>
</dbReference>
<evidence type="ECO:0000313" key="2">
    <source>
        <dbReference type="EMBL" id="QWV91952.1"/>
    </source>
</evidence>
<keyword evidence="2" id="KW-0808">Transferase</keyword>
<evidence type="ECO:0000313" key="3">
    <source>
        <dbReference type="Proteomes" id="UP000683557"/>
    </source>
</evidence>
<keyword evidence="2" id="KW-0489">Methyltransferase</keyword>
<dbReference type="GO" id="GO:0008168">
    <property type="term" value="F:methyltransferase activity"/>
    <property type="evidence" value="ECO:0007669"/>
    <property type="project" value="UniProtKB-KW"/>
</dbReference>
<dbReference type="PANTHER" id="PTHR43464">
    <property type="entry name" value="METHYLTRANSFERASE"/>
    <property type="match status" value="1"/>
</dbReference>
<name>A0ABX8J3V2_9BACT</name>
<feature type="domain" description="Methyltransferase type 11" evidence="1">
    <location>
        <begin position="60"/>
        <end position="156"/>
    </location>
</feature>
<gene>
    <name evidence="2" type="ORF">KP004_12020</name>
</gene>
<reference evidence="2 3" key="1">
    <citation type="submission" date="2021-06" db="EMBL/GenBank/DDBJ databases">
        <title>Gemonas diversity in paddy soil.</title>
        <authorList>
            <person name="Liu G."/>
        </authorList>
    </citation>
    <scope>NUCLEOTIDE SEQUENCE [LARGE SCALE GENOMIC DNA]</scope>
    <source>
        <strain evidence="2 3">RG10</strain>
    </source>
</reference>
<sequence length="260" mass="29530">MNRKEQEMQFHNMREEDRSCMDEESFLKKYSNKKYYAIQRKSTEYIDGLIERSVKGKTVLDYCCGLGAMSLQMAQKGGIVYGIDISDESVKTAEAEAKKAGVADRTNFSVMDAEELQFPDNTFDVILCSGVLHHLDLDNAYPELARVLKPGGLIICGEALGYNPIISLYRKMTPHLRTAWEAEHILTLRDLRKAKKYFGTVKVDYFHLASIAAVPFRNTPIFKPILSTLEAVDDVLLKIPYVQLMAWQMIFTLSDPKVAK</sequence>
<keyword evidence="3" id="KW-1185">Reference proteome</keyword>
<dbReference type="Proteomes" id="UP000683557">
    <property type="component" value="Chromosome"/>
</dbReference>
<accession>A0ABX8J3V2</accession>
<dbReference type="RefSeq" id="WP_216798778.1">
    <property type="nucleotide sequence ID" value="NZ_CP076723.1"/>
</dbReference>
<dbReference type="EMBL" id="CP076723">
    <property type="protein sequence ID" value="QWV91952.1"/>
    <property type="molecule type" value="Genomic_DNA"/>
</dbReference>
<dbReference type="InterPro" id="IPR013216">
    <property type="entry name" value="Methyltransf_11"/>
</dbReference>
<organism evidence="2 3">
    <name type="scientific">Geomonas oryzisoli</name>
    <dbReference type="NCBI Taxonomy" id="2847992"/>
    <lineage>
        <taxon>Bacteria</taxon>
        <taxon>Pseudomonadati</taxon>
        <taxon>Thermodesulfobacteriota</taxon>
        <taxon>Desulfuromonadia</taxon>
        <taxon>Geobacterales</taxon>
        <taxon>Geobacteraceae</taxon>
        <taxon>Geomonas</taxon>
    </lineage>
</organism>
<dbReference type="GO" id="GO:0032259">
    <property type="term" value="P:methylation"/>
    <property type="evidence" value="ECO:0007669"/>
    <property type="project" value="UniProtKB-KW"/>
</dbReference>
<evidence type="ECO:0000259" key="1">
    <source>
        <dbReference type="Pfam" id="PF08241"/>
    </source>
</evidence>
<protein>
    <submittedName>
        <fullName evidence="2">Class I SAM-dependent methyltransferase</fullName>
    </submittedName>
</protein>
<dbReference type="CDD" id="cd02440">
    <property type="entry name" value="AdoMet_MTases"/>
    <property type="match status" value="1"/>
</dbReference>
<proteinExistence type="predicted"/>